<sequence>MAILPVITAKSFLVKCQSSNALSAFRYCQVSLCAPCFVVKGIYQPLCIWYMESYSSYCFYRILERIARDLICTRIIRVRFLCTMDHKPAEAFHDTDENRTRDETAESNCSKDDVKDIPRPGPSTAVDNRKANWVDSRAQELVSPNSPIDENRSGEVNMEASITRDDIIRAGGFGARDDISSFLPVASDSTDFEATILDARKYEEPQGEIHRPGLGWTEATERK</sequence>
<feature type="region of interest" description="Disordered" evidence="1">
    <location>
        <begin position="93"/>
        <end position="127"/>
    </location>
</feature>
<protein>
    <submittedName>
        <fullName evidence="2">Uncharacterized protein</fullName>
    </submittedName>
</protein>
<reference evidence="3" key="1">
    <citation type="journal article" date="2019" name="Gigascience">
        <title>De novo genome assembly of the endangered Acer yangbiense, a plant species with extremely small populations endemic to Yunnan Province, China.</title>
        <authorList>
            <person name="Yang J."/>
            <person name="Wariss H.M."/>
            <person name="Tao L."/>
            <person name="Zhang R."/>
            <person name="Yun Q."/>
            <person name="Hollingsworth P."/>
            <person name="Dao Z."/>
            <person name="Luo G."/>
            <person name="Guo H."/>
            <person name="Ma Y."/>
            <person name="Sun W."/>
        </authorList>
    </citation>
    <scope>NUCLEOTIDE SEQUENCE [LARGE SCALE GENOMIC DNA]</scope>
    <source>
        <strain evidence="3">cv. br00</strain>
    </source>
</reference>
<dbReference type="AlphaFoldDB" id="A0A5N5M9K3"/>
<dbReference type="PANTHER" id="PTHR37250:SF1">
    <property type="entry name" value="OS05G0496000 PROTEIN"/>
    <property type="match status" value="1"/>
</dbReference>
<evidence type="ECO:0000313" key="3">
    <source>
        <dbReference type="Proteomes" id="UP000326939"/>
    </source>
</evidence>
<dbReference type="EMBL" id="VDCV01000006">
    <property type="protein sequence ID" value="KAB5551765.1"/>
    <property type="molecule type" value="Genomic_DNA"/>
</dbReference>
<evidence type="ECO:0000313" key="2">
    <source>
        <dbReference type="EMBL" id="KAB5551765.1"/>
    </source>
</evidence>
<gene>
    <name evidence="2" type="ORF">DKX38_009076</name>
</gene>
<comment type="caution">
    <text evidence="2">The sequence shown here is derived from an EMBL/GenBank/DDBJ whole genome shotgun (WGS) entry which is preliminary data.</text>
</comment>
<evidence type="ECO:0000256" key="1">
    <source>
        <dbReference type="SAM" id="MobiDB-lite"/>
    </source>
</evidence>
<feature type="region of interest" description="Disordered" evidence="1">
    <location>
        <begin position="203"/>
        <end position="223"/>
    </location>
</feature>
<proteinExistence type="predicted"/>
<dbReference type="Proteomes" id="UP000326939">
    <property type="component" value="Chromosome 6"/>
</dbReference>
<name>A0A5N5M9K3_9ROSI</name>
<organism evidence="2 3">
    <name type="scientific">Salix brachista</name>
    <dbReference type="NCBI Taxonomy" id="2182728"/>
    <lineage>
        <taxon>Eukaryota</taxon>
        <taxon>Viridiplantae</taxon>
        <taxon>Streptophyta</taxon>
        <taxon>Embryophyta</taxon>
        <taxon>Tracheophyta</taxon>
        <taxon>Spermatophyta</taxon>
        <taxon>Magnoliopsida</taxon>
        <taxon>eudicotyledons</taxon>
        <taxon>Gunneridae</taxon>
        <taxon>Pentapetalae</taxon>
        <taxon>rosids</taxon>
        <taxon>fabids</taxon>
        <taxon>Malpighiales</taxon>
        <taxon>Salicaceae</taxon>
        <taxon>Saliceae</taxon>
        <taxon>Salix</taxon>
    </lineage>
</organism>
<accession>A0A5N5M9K3</accession>
<feature type="compositionally biased region" description="Basic and acidic residues" evidence="1">
    <location>
        <begin position="93"/>
        <end position="118"/>
    </location>
</feature>
<dbReference type="PANTHER" id="PTHR37250">
    <property type="entry name" value="OS05G0496000 PROTEIN"/>
    <property type="match status" value="1"/>
</dbReference>
<keyword evidence="3" id="KW-1185">Reference proteome</keyword>